<dbReference type="RefSeq" id="WP_139239159.1">
    <property type="nucleotide sequence ID" value="NZ_FOOI01000018.1"/>
</dbReference>
<dbReference type="EMBL" id="JACBZA010000001">
    <property type="protein sequence ID" value="NYH85340.1"/>
    <property type="molecule type" value="Genomic_DNA"/>
</dbReference>
<protein>
    <submittedName>
        <fullName evidence="2">Uncharacterized protein</fullName>
    </submittedName>
</protein>
<evidence type="ECO:0000313" key="4">
    <source>
        <dbReference type="Proteomes" id="UP000533017"/>
    </source>
</evidence>
<dbReference type="Proteomes" id="UP000533017">
    <property type="component" value="Unassembled WGS sequence"/>
</dbReference>
<name>A0A1I3A5H1_9ACTN</name>
<reference evidence="2 3" key="1">
    <citation type="submission" date="2016-10" db="EMBL/GenBank/DDBJ databases">
        <authorList>
            <person name="de Groot N.N."/>
        </authorList>
    </citation>
    <scope>NUCLEOTIDE SEQUENCE [LARGE SCALE GENOMIC DNA]</scope>
    <source>
        <strain evidence="2 3">CPCC 202808</strain>
    </source>
</reference>
<dbReference type="AlphaFoldDB" id="A0A1I3A5H1"/>
<dbReference type="Proteomes" id="UP000199052">
    <property type="component" value="Unassembled WGS sequence"/>
</dbReference>
<dbReference type="EMBL" id="FOOI01000018">
    <property type="protein sequence ID" value="SFH45150.1"/>
    <property type="molecule type" value="Genomic_DNA"/>
</dbReference>
<gene>
    <name evidence="1" type="ORF">FHR37_004191</name>
    <name evidence="2" type="ORF">SAMN05421678_11847</name>
</gene>
<reference evidence="1 4" key="2">
    <citation type="submission" date="2020-07" db="EMBL/GenBank/DDBJ databases">
        <title>Sequencing the genomes of 1000 actinobacteria strains.</title>
        <authorList>
            <person name="Klenk H.-P."/>
        </authorList>
    </citation>
    <scope>NUCLEOTIDE SEQUENCE [LARGE SCALE GENOMIC DNA]</scope>
    <source>
        <strain evidence="1 4">DSM 45117</strain>
    </source>
</reference>
<evidence type="ECO:0000313" key="2">
    <source>
        <dbReference type="EMBL" id="SFH45150.1"/>
    </source>
</evidence>
<accession>A0A1I3A5H1</accession>
<evidence type="ECO:0000313" key="3">
    <source>
        <dbReference type="Proteomes" id="UP000199052"/>
    </source>
</evidence>
<proteinExistence type="predicted"/>
<sequence length="84" mass="8731">MTDTSPARRVVGELDLTVEQRRALAEAAVSTVAVEVYRQLQMQGQGTDDMAGSCAIIGNCSGGPGCDIIGNCSSSKLVSVEELI</sequence>
<dbReference type="STRING" id="504797.SAMN05421678_11847"/>
<keyword evidence="4" id="KW-1185">Reference proteome</keyword>
<organism evidence="2 3">
    <name type="scientific">Actinopolymorpha cephalotaxi</name>
    <dbReference type="NCBI Taxonomy" id="504797"/>
    <lineage>
        <taxon>Bacteria</taxon>
        <taxon>Bacillati</taxon>
        <taxon>Actinomycetota</taxon>
        <taxon>Actinomycetes</taxon>
        <taxon>Propionibacteriales</taxon>
        <taxon>Actinopolymorphaceae</taxon>
        <taxon>Actinopolymorpha</taxon>
    </lineage>
</organism>
<evidence type="ECO:0000313" key="1">
    <source>
        <dbReference type="EMBL" id="NYH85340.1"/>
    </source>
</evidence>